<feature type="region of interest" description="Disordered" evidence="1">
    <location>
        <begin position="219"/>
        <end position="239"/>
    </location>
</feature>
<dbReference type="PANTHER" id="PTHR21585">
    <property type="entry name" value="FULL-LENGTH CDNA CLONE CS0DC025YL05 OF NEUROBLASTOMA"/>
    <property type="match status" value="1"/>
</dbReference>
<name>A0A401PBI7_SCYTO</name>
<keyword evidence="3" id="KW-0732">Signal</keyword>
<dbReference type="EMBL" id="BFAA01004722">
    <property type="protein sequence ID" value="GCB70481.1"/>
    <property type="molecule type" value="Genomic_DNA"/>
</dbReference>
<evidence type="ECO:0000256" key="2">
    <source>
        <dbReference type="SAM" id="Phobius"/>
    </source>
</evidence>
<feature type="compositionally biased region" description="Acidic residues" evidence="1">
    <location>
        <begin position="599"/>
        <end position="635"/>
    </location>
</feature>
<feature type="chain" id="PRO_5019352150" description="Armadillo-like helical domain-containing protein 4" evidence="3">
    <location>
        <begin position="25"/>
        <end position="759"/>
    </location>
</feature>
<gene>
    <name evidence="4" type="ORF">scyTo_0010786</name>
</gene>
<dbReference type="InterPro" id="IPR031524">
    <property type="entry name" value="ARMH4"/>
</dbReference>
<feature type="transmembrane region" description="Helical" evidence="2">
    <location>
        <begin position="693"/>
        <end position="718"/>
    </location>
</feature>
<protein>
    <recommendedName>
        <fullName evidence="6">Armadillo-like helical domain-containing protein 4</fullName>
    </recommendedName>
</protein>
<dbReference type="OMA" id="SEPEGNY"/>
<feature type="region of interest" description="Disordered" evidence="1">
    <location>
        <begin position="494"/>
        <end position="525"/>
    </location>
</feature>
<reference evidence="4 5" key="1">
    <citation type="journal article" date="2018" name="Nat. Ecol. Evol.">
        <title>Shark genomes provide insights into elasmobranch evolution and the origin of vertebrates.</title>
        <authorList>
            <person name="Hara Y"/>
            <person name="Yamaguchi K"/>
            <person name="Onimaru K"/>
            <person name="Kadota M"/>
            <person name="Koyanagi M"/>
            <person name="Keeley SD"/>
            <person name="Tatsumi K"/>
            <person name="Tanaka K"/>
            <person name="Motone F"/>
            <person name="Kageyama Y"/>
            <person name="Nozu R"/>
            <person name="Adachi N"/>
            <person name="Nishimura O"/>
            <person name="Nakagawa R"/>
            <person name="Tanegashima C"/>
            <person name="Kiyatake I"/>
            <person name="Matsumoto R"/>
            <person name="Murakumo K"/>
            <person name="Nishida K"/>
            <person name="Terakita A"/>
            <person name="Kuratani S"/>
            <person name="Sato K"/>
            <person name="Hyodo S Kuraku.S."/>
        </authorList>
    </citation>
    <scope>NUCLEOTIDE SEQUENCE [LARGE SCALE GENOMIC DNA]</scope>
</reference>
<feature type="compositionally biased region" description="Polar residues" evidence="1">
    <location>
        <begin position="501"/>
        <end position="524"/>
    </location>
</feature>
<feature type="compositionally biased region" description="Polar residues" evidence="1">
    <location>
        <begin position="580"/>
        <end position="590"/>
    </location>
</feature>
<dbReference type="OrthoDB" id="9904542at2759"/>
<evidence type="ECO:0000256" key="1">
    <source>
        <dbReference type="SAM" id="MobiDB-lite"/>
    </source>
</evidence>
<keyword evidence="2" id="KW-0472">Membrane</keyword>
<accession>A0A401PBI7</accession>
<organism evidence="4 5">
    <name type="scientific">Scyliorhinus torazame</name>
    <name type="common">Cloudy catshark</name>
    <name type="synonym">Catulus torazame</name>
    <dbReference type="NCBI Taxonomy" id="75743"/>
    <lineage>
        <taxon>Eukaryota</taxon>
        <taxon>Metazoa</taxon>
        <taxon>Chordata</taxon>
        <taxon>Craniata</taxon>
        <taxon>Vertebrata</taxon>
        <taxon>Chondrichthyes</taxon>
        <taxon>Elasmobranchii</taxon>
        <taxon>Galeomorphii</taxon>
        <taxon>Galeoidea</taxon>
        <taxon>Carcharhiniformes</taxon>
        <taxon>Scyliorhinidae</taxon>
        <taxon>Scyliorhinus</taxon>
    </lineage>
</organism>
<dbReference type="Proteomes" id="UP000288216">
    <property type="component" value="Unassembled WGS sequence"/>
</dbReference>
<evidence type="ECO:0000313" key="5">
    <source>
        <dbReference type="Proteomes" id="UP000288216"/>
    </source>
</evidence>
<keyword evidence="2" id="KW-0812">Transmembrane</keyword>
<dbReference type="AlphaFoldDB" id="A0A401PBI7"/>
<evidence type="ECO:0000313" key="4">
    <source>
        <dbReference type="EMBL" id="GCB70481.1"/>
    </source>
</evidence>
<feature type="region of interest" description="Disordered" evidence="1">
    <location>
        <begin position="456"/>
        <end position="476"/>
    </location>
</feature>
<evidence type="ECO:0008006" key="6">
    <source>
        <dbReference type="Google" id="ProtNLM"/>
    </source>
</evidence>
<comment type="caution">
    <text evidence="4">The sequence shown here is derived from an EMBL/GenBank/DDBJ whole genome shotgun (WGS) entry which is preliminary data.</text>
</comment>
<feature type="region of interest" description="Disordered" evidence="1">
    <location>
        <begin position="580"/>
        <end position="650"/>
    </location>
</feature>
<dbReference type="PANTHER" id="PTHR21585:SF0">
    <property type="entry name" value="ARMADILLO-LIKE HELICAL DOMAIN-CONTAINING PROTEIN 4"/>
    <property type="match status" value="1"/>
</dbReference>
<sequence length="759" mass="82322">MRPTKFHACVAILATLICLPGLRSSVIQKRQRRNIRIFEVSTAKPEGITSYNENNNGVKSDTVLNGETASSTASSNILRPSLETLTAAINASIAHVEKTKQTNKAENENVITITSLDILPTTTTVVPSQKPFSASTQGAEWNKTLHSKQKEFVTVLATKSSSNPGPDASEVNNIVFMTTGATPNDAATLDKEKTDGTMKNKKQVPAPVTISTVLNGTTKSESSDVTLGTTDSSSENFTLNSHDTTALPLTSKTILTVNTTQKDVNVLTSEMLNFSEFTSANVESFRNEEVTTTTIISEPEGNYFSWKVNSPNADKEMNEIMATTVGAVTDSKAPNTFQVTTTPRVTPSIKGPAMTESVSSASTETMLKTTQTTQVFSTAAIIETTKKTYKGLSSMLAVTNGIPAVRSALSTTHLPEKQVSEAVNTTSTKEMGSMSPTEMTLPPAEAANTIISQAVTSDTSTRQTISRKTKKTSTVEPDVTDRMTLLLLTTIAPSVEPTEPPSNTAEQLESEAMTNATDVPQQKSIVPVGKNTFATTAASSAETNHTALQASATKQMEMTMVKTSISTPVLRDNTWPSLTATVAPSLSDTEPPTYMLDTTESEEEDDEDDEDDEEGEEGEEDEESDSDEDSMDYDTEAPSLPYITPDGPIRDNRNLTKVMEMSYQLPDSFQWNQHDQGTKNLVRSWLEKIKDKAGYMSGMLVPVAVGVAGALFILGALYSFKVMNRKRKNVFKRREAKPKDFTSMQDRVMLLADSSEDEF</sequence>
<keyword evidence="2" id="KW-1133">Transmembrane helix</keyword>
<keyword evidence="5" id="KW-1185">Reference proteome</keyword>
<feature type="signal peptide" evidence="3">
    <location>
        <begin position="1"/>
        <end position="24"/>
    </location>
</feature>
<evidence type="ECO:0000256" key="3">
    <source>
        <dbReference type="SAM" id="SignalP"/>
    </source>
</evidence>
<proteinExistence type="predicted"/>